<dbReference type="InterPro" id="IPR000182">
    <property type="entry name" value="GNAT_dom"/>
</dbReference>
<organism evidence="2 3">
    <name type="scientific">Penicillium brevicompactum</name>
    <dbReference type="NCBI Taxonomy" id="5074"/>
    <lineage>
        <taxon>Eukaryota</taxon>
        <taxon>Fungi</taxon>
        <taxon>Dikarya</taxon>
        <taxon>Ascomycota</taxon>
        <taxon>Pezizomycotina</taxon>
        <taxon>Eurotiomycetes</taxon>
        <taxon>Eurotiomycetidae</taxon>
        <taxon>Eurotiales</taxon>
        <taxon>Aspergillaceae</taxon>
        <taxon>Penicillium</taxon>
    </lineage>
</organism>
<dbReference type="GO" id="GO:0016747">
    <property type="term" value="F:acyltransferase activity, transferring groups other than amino-acyl groups"/>
    <property type="evidence" value="ECO:0007669"/>
    <property type="project" value="InterPro"/>
</dbReference>
<feature type="domain" description="N-acetyltransferase" evidence="1">
    <location>
        <begin position="166"/>
        <end position="230"/>
    </location>
</feature>
<evidence type="ECO:0000313" key="3">
    <source>
        <dbReference type="Proteomes" id="UP001147695"/>
    </source>
</evidence>
<dbReference type="PANTHER" id="PTHR43328">
    <property type="entry name" value="ACETYLTRANSFERASE-RELATED"/>
    <property type="match status" value="1"/>
</dbReference>
<comment type="caution">
    <text evidence="2">The sequence shown here is derived from an EMBL/GenBank/DDBJ whole genome shotgun (WGS) entry which is preliminary data.</text>
</comment>
<dbReference type="PANTHER" id="PTHR43328:SF1">
    <property type="entry name" value="N-ACETYLTRANSFERASE DOMAIN-CONTAINING PROTEIN"/>
    <property type="match status" value="1"/>
</dbReference>
<evidence type="ECO:0000259" key="1">
    <source>
        <dbReference type="Pfam" id="PF13302"/>
    </source>
</evidence>
<accession>A0A9W9QI96</accession>
<dbReference type="InterPro" id="IPR016181">
    <property type="entry name" value="Acyl_CoA_acyltransferase"/>
</dbReference>
<dbReference type="EMBL" id="JAPZBQ010000003">
    <property type="protein sequence ID" value="KAJ5338457.1"/>
    <property type="molecule type" value="Genomic_DNA"/>
</dbReference>
<dbReference type="SUPFAM" id="SSF55729">
    <property type="entry name" value="Acyl-CoA N-acyltransferases (Nat)"/>
    <property type="match status" value="1"/>
</dbReference>
<protein>
    <recommendedName>
        <fullName evidence="1">N-acetyltransferase domain-containing protein</fullName>
    </recommendedName>
</protein>
<name>A0A9W9QI96_PENBR</name>
<dbReference type="AlphaFoldDB" id="A0A9W9QI96"/>
<dbReference type="Pfam" id="PF13302">
    <property type="entry name" value="Acetyltransf_3"/>
    <property type="match status" value="1"/>
</dbReference>
<reference evidence="2" key="2">
    <citation type="journal article" date="2023" name="IMA Fungus">
        <title>Comparative genomic study of the Penicillium genus elucidates a diverse pangenome and 15 lateral gene transfer events.</title>
        <authorList>
            <person name="Petersen C."/>
            <person name="Sorensen T."/>
            <person name="Nielsen M.R."/>
            <person name="Sondergaard T.E."/>
            <person name="Sorensen J.L."/>
            <person name="Fitzpatrick D.A."/>
            <person name="Frisvad J.C."/>
            <person name="Nielsen K.L."/>
        </authorList>
    </citation>
    <scope>NUCLEOTIDE SEQUENCE</scope>
    <source>
        <strain evidence="2">IBT 35673</strain>
    </source>
</reference>
<proteinExistence type="predicted"/>
<sequence>MAVHYNSITKEPYLQLPEPCANIIITPYREHQIQETALVMTEILNDAKVYSWLQGPPYPFLPEHGEDWIKMKIQENKAVVSALQQEFETMDQQQSGESSDQTDRQIFDKCPFLCIRQVEERDPISGAPLQDTLIGEVAIMRYPFHEIRRNSWELALVQDHNNRLPPGHDDIVWSIGNYLSPSYHGRGIMSRAVATVIRNWAVPRMNTKHFRGSFFAGNVGSRKVFERNNFEEVGTFKDWSPERPNKNQGKMSLVVMEWKGLL</sequence>
<reference evidence="2" key="1">
    <citation type="submission" date="2022-12" db="EMBL/GenBank/DDBJ databases">
        <authorList>
            <person name="Petersen C."/>
        </authorList>
    </citation>
    <scope>NUCLEOTIDE SEQUENCE</scope>
    <source>
        <strain evidence="2">IBT 35673</strain>
    </source>
</reference>
<dbReference type="Proteomes" id="UP001147695">
    <property type="component" value="Unassembled WGS sequence"/>
</dbReference>
<evidence type="ECO:0000313" key="2">
    <source>
        <dbReference type="EMBL" id="KAJ5338457.1"/>
    </source>
</evidence>
<gene>
    <name evidence="2" type="ORF">N7452_005185</name>
</gene>
<dbReference type="Gene3D" id="3.40.630.30">
    <property type="match status" value="1"/>
</dbReference>